<dbReference type="PROSITE" id="PS51257">
    <property type="entry name" value="PROKAR_LIPOPROTEIN"/>
    <property type="match status" value="1"/>
</dbReference>
<evidence type="ECO:0000313" key="2">
    <source>
        <dbReference type="EMBL" id="CCA77054.1"/>
    </source>
</evidence>
<accession>G4U0G1</accession>
<name>G4U0G1_SERID</name>
<gene>
    <name evidence="2" type="ORF">PIIN_11039</name>
</gene>
<feature type="compositionally biased region" description="Low complexity" evidence="1">
    <location>
        <begin position="55"/>
        <end position="66"/>
    </location>
</feature>
<dbReference type="InParanoid" id="G4U0G1"/>
<dbReference type="AlphaFoldDB" id="G4U0G1"/>
<organism evidence="2 3">
    <name type="scientific">Serendipita indica (strain DSM 11827)</name>
    <name type="common">Root endophyte fungus</name>
    <name type="synonym">Piriformospora indica</name>
    <dbReference type="NCBI Taxonomy" id="1109443"/>
    <lineage>
        <taxon>Eukaryota</taxon>
        <taxon>Fungi</taxon>
        <taxon>Dikarya</taxon>
        <taxon>Basidiomycota</taxon>
        <taxon>Agaricomycotina</taxon>
        <taxon>Agaricomycetes</taxon>
        <taxon>Sebacinales</taxon>
        <taxon>Serendipitaceae</taxon>
        <taxon>Serendipita</taxon>
    </lineage>
</organism>
<dbReference type="Proteomes" id="UP000007148">
    <property type="component" value="Unassembled WGS sequence"/>
</dbReference>
<reference evidence="2 3" key="1">
    <citation type="journal article" date="2011" name="PLoS Pathog.">
        <title>Endophytic Life Strategies Decoded by Genome and Transcriptome Analyses of the Mutualistic Root Symbiont Piriformospora indica.</title>
        <authorList>
            <person name="Zuccaro A."/>
            <person name="Lahrmann U."/>
            <person name="Guldener U."/>
            <person name="Langen G."/>
            <person name="Pfiffi S."/>
            <person name="Biedenkopf D."/>
            <person name="Wong P."/>
            <person name="Samans B."/>
            <person name="Grimm C."/>
            <person name="Basiewicz M."/>
            <person name="Murat C."/>
            <person name="Martin F."/>
            <person name="Kogel K.H."/>
        </authorList>
    </citation>
    <scope>NUCLEOTIDE SEQUENCE [LARGE SCALE GENOMIC DNA]</scope>
    <source>
        <strain evidence="2 3">DSM 11827</strain>
    </source>
</reference>
<evidence type="ECO:0000256" key="1">
    <source>
        <dbReference type="SAM" id="MobiDB-lite"/>
    </source>
</evidence>
<keyword evidence="3" id="KW-1185">Reference proteome</keyword>
<sequence>MARTSSPYINPSATKMTDDQVLILTYSTSFSISCEISLSGENTCFEEVLPTISSSASTSSDATSESKPGPMVTNTQRLGGFESQYGLKIIPHAVETDKVWVASYYWLRPTGTEPVLIGTSSPYIFTKKQDAKEYAAATALAFLAQYNYK</sequence>
<dbReference type="HOGENOM" id="CLU_1750418_0_0_1"/>
<protein>
    <submittedName>
        <fullName evidence="2">Uncharacterized protein</fullName>
    </submittedName>
</protein>
<evidence type="ECO:0000313" key="3">
    <source>
        <dbReference type="Proteomes" id="UP000007148"/>
    </source>
</evidence>
<feature type="region of interest" description="Disordered" evidence="1">
    <location>
        <begin position="55"/>
        <end position="74"/>
    </location>
</feature>
<comment type="caution">
    <text evidence="2">The sequence shown here is derived from an EMBL/GenBank/DDBJ whole genome shotgun (WGS) entry which is preliminary data.</text>
</comment>
<dbReference type="EMBL" id="CAFZ01001224">
    <property type="protein sequence ID" value="CCA77054.1"/>
    <property type="molecule type" value="Genomic_DNA"/>
</dbReference>
<proteinExistence type="predicted"/>